<evidence type="ECO:0000313" key="10">
    <source>
        <dbReference type="Proteomes" id="UP001428341"/>
    </source>
</evidence>
<comment type="similarity">
    <text evidence="1 7">Belongs to the patatin family.</text>
</comment>
<accession>A0AAP0QZB2</accession>
<gene>
    <name evidence="9" type="ORF">WN944_021203</name>
</gene>
<evidence type="ECO:0000256" key="1">
    <source>
        <dbReference type="ARBA" id="ARBA00010240"/>
    </source>
</evidence>
<dbReference type="PANTHER" id="PTHR32176:SF99">
    <property type="entry name" value="PATATIN"/>
    <property type="match status" value="1"/>
</dbReference>
<evidence type="ECO:0000259" key="8">
    <source>
        <dbReference type="PROSITE" id="PS51635"/>
    </source>
</evidence>
<evidence type="ECO:0000313" key="9">
    <source>
        <dbReference type="EMBL" id="KAK9228254.1"/>
    </source>
</evidence>
<dbReference type="EC" id="3.1.1.-" evidence="7"/>
<feature type="short sequence motif" description="DGA/G" evidence="6">
    <location>
        <begin position="212"/>
        <end position="214"/>
    </location>
</feature>
<feature type="short sequence motif" description="GXGXXG" evidence="6">
    <location>
        <begin position="19"/>
        <end position="24"/>
    </location>
</feature>
<dbReference type="GO" id="GO:0006952">
    <property type="term" value="P:defense response"/>
    <property type="evidence" value="ECO:0007669"/>
    <property type="project" value="UniProtKB-KW"/>
</dbReference>
<name>A0AAP0QZB2_9ROSI</name>
<dbReference type="GO" id="GO:0016042">
    <property type="term" value="P:lipid catabolic process"/>
    <property type="evidence" value="ECO:0007669"/>
    <property type="project" value="UniProtKB-UniRule"/>
</dbReference>
<feature type="active site" description="Proton acceptor" evidence="6">
    <location>
        <position position="212"/>
    </location>
</feature>
<dbReference type="GO" id="GO:0004620">
    <property type="term" value="F:phospholipase activity"/>
    <property type="evidence" value="ECO:0007669"/>
    <property type="project" value="TreeGrafter"/>
</dbReference>
<evidence type="ECO:0000256" key="5">
    <source>
        <dbReference type="ARBA" id="ARBA00023098"/>
    </source>
</evidence>
<feature type="active site" description="Nucleophile" evidence="6">
    <location>
        <position position="59"/>
    </location>
</feature>
<organism evidence="9 10">
    <name type="scientific">Citrus x changshan-huyou</name>
    <dbReference type="NCBI Taxonomy" id="2935761"/>
    <lineage>
        <taxon>Eukaryota</taxon>
        <taxon>Viridiplantae</taxon>
        <taxon>Streptophyta</taxon>
        <taxon>Embryophyta</taxon>
        <taxon>Tracheophyta</taxon>
        <taxon>Spermatophyta</taxon>
        <taxon>Magnoliopsida</taxon>
        <taxon>eudicotyledons</taxon>
        <taxon>Gunneridae</taxon>
        <taxon>Pentapetalae</taxon>
        <taxon>rosids</taxon>
        <taxon>malvids</taxon>
        <taxon>Sapindales</taxon>
        <taxon>Rutaceae</taxon>
        <taxon>Aurantioideae</taxon>
        <taxon>Citrus</taxon>
    </lineage>
</organism>
<dbReference type="InterPro" id="IPR002641">
    <property type="entry name" value="PNPLA_dom"/>
</dbReference>
<dbReference type="GO" id="GO:0047372">
    <property type="term" value="F:monoacylglycerol lipase activity"/>
    <property type="evidence" value="ECO:0007669"/>
    <property type="project" value="TreeGrafter"/>
</dbReference>
<evidence type="ECO:0000256" key="2">
    <source>
        <dbReference type="ARBA" id="ARBA00022801"/>
    </source>
</evidence>
<comment type="caution">
    <text evidence="9">The sequence shown here is derived from an EMBL/GenBank/DDBJ whole genome shotgun (WGS) entry which is preliminary data.</text>
</comment>
<evidence type="ECO:0000256" key="6">
    <source>
        <dbReference type="PROSITE-ProRule" id="PRU01161"/>
    </source>
</evidence>
<keyword evidence="3" id="KW-0611">Plant defense</keyword>
<comment type="function">
    <text evidence="7">Lipolytic acyl hydrolase (LAH).</text>
</comment>
<protein>
    <recommendedName>
        <fullName evidence="7">Patatin</fullName>
        <ecNumber evidence="7">3.1.1.-</ecNumber>
    </recommendedName>
</protein>
<feature type="domain" description="PNPLA" evidence="8">
    <location>
        <begin position="15"/>
        <end position="225"/>
    </location>
</feature>
<sequence length="395" mass="43086">MATAGSAEGKKITVLSIDGGGIRGIIPGTILAFLESKLQELDGPSARIADYFDVVAGTSTGGLVTTMLTAPNKEGGPFSAAKDINNFYLEHGPKIFPQISRSNFLESIASSIDKLLLGPKYDGKYLRTLVNDLLGDVTVKETLTNVVIPTFDIKLLQPVIFSTTDGKENVLKNARLADICISTSAAPTYFPPHYLETKDSDSGGTRTFDLVDGGVAANNPTLLAISHISKEMVKQNPQFRDKNPMDGRDMLVLSLGTGTAKKELKYNAAKASKWGIFEWIYEDSNTPILDIYSDGSSDIVDFHVSALFQSCGSKDNYLRIQDDTLTGDAASVDIATEENMQRLVETGTKLLKEQVSRVNLETGRYEKVDGEVTNEEALAHFAKLLSEQLKFRRRQ</sequence>
<dbReference type="Pfam" id="PF01734">
    <property type="entry name" value="Patatin"/>
    <property type="match status" value="1"/>
</dbReference>
<evidence type="ECO:0000256" key="4">
    <source>
        <dbReference type="ARBA" id="ARBA00022963"/>
    </source>
</evidence>
<keyword evidence="5 6" id="KW-0443">Lipid metabolism</keyword>
<dbReference type="SUPFAM" id="SSF52151">
    <property type="entry name" value="FabD/lysophospholipase-like"/>
    <property type="match status" value="1"/>
</dbReference>
<reference evidence="9 10" key="1">
    <citation type="submission" date="2024-05" db="EMBL/GenBank/DDBJ databases">
        <title>Haplotype-resolved chromosome-level genome assembly of Huyou (Citrus changshanensis).</title>
        <authorList>
            <person name="Miao C."/>
            <person name="Chen W."/>
            <person name="Wu Y."/>
            <person name="Wang L."/>
            <person name="Zhao S."/>
            <person name="Grierson D."/>
            <person name="Xu C."/>
            <person name="Chen K."/>
        </authorList>
    </citation>
    <scope>NUCLEOTIDE SEQUENCE [LARGE SCALE GENOMIC DNA]</scope>
    <source>
        <strain evidence="9">01-14</strain>
        <tissue evidence="9">Leaf</tissue>
    </source>
</reference>
<evidence type="ECO:0000256" key="3">
    <source>
        <dbReference type="ARBA" id="ARBA00022821"/>
    </source>
</evidence>
<dbReference type="PANTHER" id="PTHR32176">
    <property type="entry name" value="XYLOSE ISOMERASE"/>
    <property type="match status" value="1"/>
</dbReference>
<dbReference type="EMBL" id="JBCGBO010000001">
    <property type="protein sequence ID" value="KAK9228254.1"/>
    <property type="molecule type" value="Genomic_DNA"/>
</dbReference>
<keyword evidence="10" id="KW-1185">Reference proteome</keyword>
<keyword evidence="2 6" id="KW-0378">Hydrolase</keyword>
<dbReference type="Gene3D" id="3.40.1090.10">
    <property type="entry name" value="Cytosolic phospholipase A2 catalytic domain"/>
    <property type="match status" value="1"/>
</dbReference>
<keyword evidence="4 6" id="KW-0442">Lipid degradation</keyword>
<dbReference type="FunFam" id="3.40.1090.10:FF:000005">
    <property type="entry name" value="Patatin"/>
    <property type="match status" value="1"/>
</dbReference>
<dbReference type="PROSITE" id="PS51635">
    <property type="entry name" value="PNPLA"/>
    <property type="match status" value="1"/>
</dbReference>
<comment type="domain">
    <text evidence="7">The nitrogen atoms of the two glycine residues in the GGXR motif define the oxyanion hole, and stabilize the oxyanion that forms during the nucleophilic attack by the catalytic serine during substrate cleavage.</text>
</comment>
<evidence type="ECO:0000256" key="7">
    <source>
        <dbReference type="RuleBase" id="RU361262"/>
    </source>
</evidence>
<feature type="short sequence motif" description="GXSXG" evidence="6">
    <location>
        <begin position="57"/>
        <end position="61"/>
    </location>
</feature>
<dbReference type="InterPro" id="IPR016035">
    <property type="entry name" value="Acyl_Trfase/lysoPLipase"/>
</dbReference>
<dbReference type="Proteomes" id="UP001428341">
    <property type="component" value="Unassembled WGS sequence"/>
</dbReference>
<dbReference type="CDD" id="cd07214">
    <property type="entry name" value="Pat17_isozyme_like"/>
    <property type="match status" value="1"/>
</dbReference>
<proteinExistence type="inferred from homology"/>
<dbReference type="AlphaFoldDB" id="A0AAP0QZB2"/>